<keyword evidence="2" id="KW-1185">Reference proteome</keyword>
<protein>
    <submittedName>
        <fullName evidence="1">Uncharacterized protein</fullName>
    </submittedName>
</protein>
<gene>
    <name evidence="1" type="ordered locus">MCJ_005020</name>
</gene>
<accession>C5J6U4</accession>
<reference evidence="2" key="1">
    <citation type="journal article" date="2009" name="BMC Bioinformatics">
        <title>The Mycoplasma conjunctivae genome sequencing, annotation and analysis.</title>
        <authorList>
            <person name="Calderon-Copete S.P."/>
            <person name="Wigger G."/>
            <person name="Wunderlin C."/>
            <person name="Schmidheini T."/>
            <person name="Frey J."/>
            <person name="Quail M.A."/>
            <person name="Falquet L."/>
        </authorList>
    </citation>
    <scope>NUCLEOTIDE SEQUENCE [LARGE SCALE GENOMIC DNA]</scope>
    <source>
        <strain evidence="2">ATCC 25834 / NCTC 10147 / HRC/581</strain>
    </source>
</reference>
<evidence type="ECO:0000313" key="1">
    <source>
        <dbReference type="EMBL" id="CAT05207.1"/>
    </source>
</evidence>
<dbReference type="EMBL" id="FM864216">
    <property type="protein sequence ID" value="CAT05207.1"/>
    <property type="molecule type" value="Genomic_DNA"/>
</dbReference>
<dbReference type="KEGG" id="mco:MCJ_005020"/>
<name>C5J6U4_MESCH</name>
<sequence>MTKLISLPIPIFVNNGLKLLKIPTARTLFFTKSIKYLLIGAFETNQVLGVRKAKHLANSQAANIK</sequence>
<organism evidence="1 2">
    <name type="scientific">Mesomycoplasma conjunctivae (strain ATCC 25834 / NCTC 10147 / HRC/581)</name>
    <name type="common">Mycoplasma conjunctivae</name>
    <dbReference type="NCBI Taxonomy" id="572263"/>
    <lineage>
        <taxon>Bacteria</taxon>
        <taxon>Bacillati</taxon>
        <taxon>Mycoplasmatota</taxon>
        <taxon>Mycoplasmoidales</taxon>
        <taxon>Metamycoplasmataceae</taxon>
        <taxon>Mesomycoplasma</taxon>
    </lineage>
</organism>
<dbReference type="Proteomes" id="UP000001491">
    <property type="component" value="Chromosome"/>
</dbReference>
<evidence type="ECO:0000313" key="2">
    <source>
        <dbReference type="Proteomes" id="UP000001491"/>
    </source>
</evidence>
<dbReference type="AlphaFoldDB" id="C5J6U4"/>
<proteinExistence type="predicted"/>
<dbReference type="HOGENOM" id="CLU_2845107_0_0_14"/>